<gene>
    <name evidence="1" type="ORF">K488DRAFT_90716</name>
</gene>
<protein>
    <submittedName>
        <fullName evidence="1">Uncharacterized protein</fullName>
    </submittedName>
</protein>
<evidence type="ECO:0000313" key="2">
    <source>
        <dbReference type="Proteomes" id="UP000814128"/>
    </source>
</evidence>
<keyword evidence="2" id="KW-1185">Reference proteome</keyword>
<sequence length="257" mass="28880">MHAVSQSFRNLTTNLPAFGASVRQSSMFEASVALYTQATTHPQQDHLFPGSMAPIQPLFHLGIELDPNQDVDVDVQNVLIRMVAAFNLTSLQYLRLEVNDDCLDQLSLESWRTALEPLVQLRTLELDWPLSMDIIPRLLTVTDNDPVLPSLRHICISGHLYFGNDEGSLPFSENFRMVLSRQRVGLALERIQMERIMLDHEEHEAVARILPRLRAVVPLVECGSDGSIRLGKVGPPMVPRTAVEDSDEPNEGIFVDY</sequence>
<reference evidence="1" key="2">
    <citation type="journal article" date="2022" name="New Phytol.">
        <title>Evolutionary transition to the ectomycorrhizal habit in the genomes of a hyperdiverse lineage of mushroom-forming fungi.</title>
        <authorList>
            <person name="Looney B."/>
            <person name="Miyauchi S."/>
            <person name="Morin E."/>
            <person name="Drula E."/>
            <person name="Courty P.E."/>
            <person name="Kohler A."/>
            <person name="Kuo A."/>
            <person name="LaButti K."/>
            <person name="Pangilinan J."/>
            <person name="Lipzen A."/>
            <person name="Riley R."/>
            <person name="Andreopoulos W."/>
            <person name="He G."/>
            <person name="Johnson J."/>
            <person name="Nolan M."/>
            <person name="Tritt A."/>
            <person name="Barry K.W."/>
            <person name="Grigoriev I.V."/>
            <person name="Nagy L.G."/>
            <person name="Hibbett D."/>
            <person name="Henrissat B."/>
            <person name="Matheny P.B."/>
            <person name="Labbe J."/>
            <person name="Martin F.M."/>
        </authorList>
    </citation>
    <scope>NUCLEOTIDE SEQUENCE</scope>
    <source>
        <strain evidence="1">EC-137</strain>
    </source>
</reference>
<accession>A0ACB8Q7H6</accession>
<evidence type="ECO:0000313" key="1">
    <source>
        <dbReference type="EMBL" id="KAI0027558.1"/>
    </source>
</evidence>
<dbReference type="Proteomes" id="UP000814128">
    <property type="component" value="Unassembled WGS sequence"/>
</dbReference>
<proteinExistence type="predicted"/>
<comment type="caution">
    <text evidence="1">The sequence shown here is derived from an EMBL/GenBank/DDBJ whole genome shotgun (WGS) entry which is preliminary data.</text>
</comment>
<name>A0ACB8Q7H6_9AGAM</name>
<reference evidence="1" key="1">
    <citation type="submission" date="2021-02" db="EMBL/GenBank/DDBJ databases">
        <authorList>
            <consortium name="DOE Joint Genome Institute"/>
            <person name="Ahrendt S."/>
            <person name="Looney B.P."/>
            <person name="Miyauchi S."/>
            <person name="Morin E."/>
            <person name="Drula E."/>
            <person name="Courty P.E."/>
            <person name="Chicoki N."/>
            <person name="Fauchery L."/>
            <person name="Kohler A."/>
            <person name="Kuo A."/>
            <person name="Labutti K."/>
            <person name="Pangilinan J."/>
            <person name="Lipzen A."/>
            <person name="Riley R."/>
            <person name="Andreopoulos W."/>
            <person name="He G."/>
            <person name="Johnson J."/>
            <person name="Barry K.W."/>
            <person name="Grigoriev I.V."/>
            <person name="Nagy L."/>
            <person name="Hibbett D."/>
            <person name="Henrissat B."/>
            <person name="Matheny P.B."/>
            <person name="Labbe J."/>
            <person name="Martin F."/>
        </authorList>
    </citation>
    <scope>NUCLEOTIDE SEQUENCE</scope>
    <source>
        <strain evidence="1">EC-137</strain>
    </source>
</reference>
<dbReference type="EMBL" id="MU273880">
    <property type="protein sequence ID" value="KAI0027558.1"/>
    <property type="molecule type" value="Genomic_DNA"/>
</dbReference>
<organism evidence="1 2">
    <name type="scientific">Vararia minispora EC-137</name>
    <dbReference type="NCBI Taxonomy" id="1314806"/>
    <lineage>
        <taxon>Eukaryota</taxon>
        <taxon>Fungi</taxon>
        <taxon>Dikarya</taxon>
        <taxon>Basidiomycota</taxon>
        <taxon>Agaricomycotina</taxon>
        <taxon>Agaricomycetes</taxon>
        <taxon>Russulales</taxon>
        <taxon>Lachnocladiaceae</taxon>
        <taxon>Vararia</taxon>
    </lineage>
</organism>